<keyword evidence="3" id="KW-0732">Signal</keyword>
<comment type="subcellular location">
    <subcellularLocation>
        <location evidence="1">Secreted</location>
    </subcellularLocation>
</comment>
<dbReference type="Gene3D" id="2.60.120.40">
    <property type="match status" value="1"/>
</dbReference>
<accession>A0ABN7STD1</accession>
<evidence type="ECO:0000313" key="5">
    <source>
        <dbReference type="EMBL" id="CAG5105966.1"/>
    </source>
</evidence>
<feature type="domain" description="C1q" evidence="4">
    <location>
        <begin position="1"/>
        <end position="96"/>
    </location>
</feature>
<evidence type="ECO:0000256" key="2">
    <source>
        <dbReference type="ARBA" id="ARBA00022525"/>
    </source>
</evidence>
<dbReference type="PANTHER" id="PTHR22923:SF62">
    <property type="entry name" value="CVP18"/>
    <property type="match status" value="1"/>
</dbReference>
<evidence type="ECO:0000256" key="1">
    <source>
        <dbReference type="ARBA" id="ARBA00004613"/>
    </source>
</evidence>
<dbReference type="Proteomes" id="UP001158576">
    <property type="component" value="Chromosome 1"/>
</dbReference>
<protein>
    <submittedName>
        <fullName evidence="5">Oidioi.mRNA.OKI2018_I69.chr1.g2613.t1.cds</fullName>
    </submittedName>
</protein>
<dbReference type="EMBL" id="OU015566">
    <property type="protein sequence ID" value="CAG5105966.1"/>
    <property type="molecule type" value="Genomic_DNA"/>
</dbReference>
<dbReference type="InterPro" id="IPR050822">
    <property type="entry name" value="Cerebellin_Synaptic_Org"/>
</dbReference>
<dbReference type="InterPro" id="IPR001073">
    <property type="entry name" value="C1q_dom"/>
</dbReference>
<keyword evidence="2" id="KW-0964">Secreted</keyword>
<dbReference type="SUPFAM" id="SSF49842">
    <property type="entry name" value="TNF-like"/>
    <property type="match status" value="1"/>
</dbReference>
<evidence type="ECO:0000256" key="3">
    <source>
        <dbReference type="ARBA" id="ARBA00022729"/>
    </source>
</evidence>
<dbReference type="InterPro" id="IPR008983">
    <property type="entry name" value="Tumour_necrosis_fac-like_dom"/>
</dbReference>
<name>A0ABN7STD1_OIKDI</name>
<evidence type="ECO:0000259" key="4">
    <source>
        <dbReference type="PROSITE" id="PS50871"/>
    </source>
</evidence>
<proteinExistence type="predicted"/>
<organism evidence="5 6">
    <name type="scientific">Oikopleura dioica</name>
    <name type="common">Tunicate</name>
    <dbReference type="NCBI Taxonomy" id="34765"/>
    <lineage>
        <taxon>Eukaryota</taxon>
        <taxon>Metazoa</taxon>
        <taxon>Chordata</taxon>
        <taxon>Tunicata</taxon>
        <taxon>Appendicularia</taxon>
        <taxon>Copelata</taxon>
        <taxon>Oikopleuridae</taxon>
        <taxon>Oikopleura</taxon>
    </lineage>
</organism>
<dbReference type="Pfam" id="PF00386">
    <property type="entry name" value="C1q"/>
    <property type="match status" value="1"/>
</dbReference>
<keyword evidence="6" id="KW-1185">Reference proteome</keyword>
<gene>
    <name evidence="5" type="ORF">OKIOD_LOCUS11378</name>
</gene>
<evidence type="ECO:0000313" key="6">
    <source>
        <dbReference type="Proteomes" id="UP001158576"/>
    </source>
</evidence>
<dbReference type="PANTHER" id="PTHR22923">
    <property type="entry name" value="CEREBELLIN-RELATED"/>
    <property type="match status" value="1"/>
</dbReference>
<sequence>MRTGIFTAPVTGTYFFSASARGKDKRTVLHLRQNTKMMVSGKNNANKFSTLSCSAVLFLQKRDTVDLLLRHGEILGYTDSDGHTTQFSGFLISQED</sequence>
<reference evidence="5 6" key="1">
    <citation type="submission" date="2021-04" db="EMBL/GenBank/DDBJ databases">
        <authorList>
            <person name="Bliznina A."/>
        </authorList>
    </citation>
    <scope>NUCLEOTIDE SEQUENCE [LARGE SCALE GENOMIC DNA]</scope>
</reference>
<dbReference type="PROSITE" id="PS50871">
    <property type="entry name" value="C1Q"/>
    <property type="match status" value="1"/>
</dbReference>